<comment type="caution">
    <text evidence="2">The sequence shown here is derived from an EMBL/GenBank/DDBJ whole genome shotgun (WGS) entry which is preliminary data.</text>
</comment>
<feature type="region of interest" description="Disordered" evidence="1">
    <location>
        <begin position="31"/>
        <end position="102"/>
    </location>
</feature>
<dbReference type="Proteomes" id="UP000625711">
    <property type="component" value="Unassembled WGS sequence"/>
</dbReference>
<reference evidence="2" key="1">
    <citation type="submission" date="2020-08" db="EMBL/GenBank/DDBJ databases">
        <title>Genome sequencing and assembly of the red palm weevil Rhynchophorus ferrugineus.</title>
        <authorList>
            <person name="Dias G.B."/>
            <person name="Bergman C.M."/>
            <person name="Manee M."/>
        </authorList>
    </citation>
    <scope>NUCLEOTIDE SEQUENCE</scope>
    <source>
        <strain evidence="2">AA-2017</strain>
        <tissue evidence="2">Whole larva</tissue>
    </source>
</reference>
<name>A0A834IRD3_RHYFE</name>
<organism evidence="2 3">
    <name type="scientific">Rhynchophorus ferrugineus</name>
    <name type="common">Red palm weevil</name>
    <name type="synonym">Curculio ferrugineus</name>
    <dbReference type="NCBI Taxonomy" id="354439"/>
    <lineage>
        <taxon>Eukaryota</taxon>
        <taxon>Metazoa</taxon>
        <taxon>Ecdysozoa</taxon>
        <taxon>Arthropoda</taxon>
        <taxon>Hexapoda</taxon>
        <taxon>Insecta</taxon>
        <taxon>Pterygota</taxon>
        <taxon>Neoptera</taxon>
        <taxon>Endopterygota</taxon>
        <taxon>Coleoptera</taxon>
        <taxon>Polyphaga</taxon>
        <taxon>Cucujiformia</taxon>
        <taxon>Curculionidae</taxon>
        <taxon>Dryophthorinae</taxon>
        <taxon>Rhynchophorus</taxon>
    </lineage>
</organism>
<feature type="compositionally biased region" description="Basic and acidic residues" evidence="1">
    <location>
        <begin position="46"/>
        <end position="60"/>
    </location>
</feature>
<gene>
    <name evidence="2" type="ORF">GWI33_023412</name>
</gene>
<evidence type="ECO:0000313" key="2">
    <source>
        <dbReference type="EMBL" id="KAF7283567.1"/>
    </source>
</evidence>
<protein>
    <submittedName>
        <fullName evidence="2">Uncharacterized protein</fullName>
    </submittedName>
</protein>
<accession>A0A834IRD3</accession>
<proteinExistence type="predicted"/>
<dbReference type="AlphaFoldDB" id="A0A834IRD3"/>
<evidence type="ECO:0000256" key="1">
    <source>
        <dbReference type="SAM" id="MobiDB-lite"/>
    </source>
</evidence>
<dbReference type="EMBL" id="JAACXV010000098">
    <property type="protein sequence ID" value="KAF7283567.1"/>
    <property type="molecule type" value="Genomic_DNA"/>
</dbReference>
<evidence type="ECO:0000313" key="3">
    <source>
        <dbReference type="Proteomes" id="UP000625711"/>
    </source>
</evidence>
<sequence>MTYHYLFDKRNAVCTDHLYLLIFTVSREKAQAESDKGNEITGQFSEPEHDLARETNERRAPQRNGRPKKKRETNAIWPGAYATSNSQRHEKYRRRKDLSYRL</sequence>
<keyword evidence="3" id="KW-1185">Reference proteome</keyword>